<proteinExistence type="predicted"/>
<dbReference type="AlphaFoldDB" id="A0A7S0FNX0"/>
<accession>A0A7S0FNX0</accession>
<gene>
    <name evidence="1" type="ORF">MPOL1434_LOCUS6676</name>
</gene>
<organism evidence="1">
    <name type="scientific">Minutocellus polymorphus</name>
    <dbReference type="NCBI Taxonomy" id="265543"/>
    <lineage>
        <taxon>Eukaryota</taxon>
        <taxon>Sar</taxon>
        <taxon>Stramenopiles</taxon>
        <taxon>Ochrophyta</taxon>
        <taxon>Bacillariophyta</taxon>
        <taxon>Mediophyceae</taxon>
        <taxon>Cymatosirophycidae</taxon>
        <taxon>Cymatosirales</taxon>
        <taxon>Cymatosiraceae</taxon>
        <taxon>Minutocellus</taxon>
    </lineage>
</organism>
<protein>
    <submittedName>
        <fullName evidence="1">Uncharacterized protein</fullName>
    </submittedName>
</protein>
<name>A0A7S0FNX0_9STRA</name>
<reference evidence="1" key="1">
    <citation type="submission" date="2021-01" db="EMBL/GenBank/DDBJ databases">
        <authorList>
            <person name="Corre E."/>
            <person name="Pelletier E."/>
            <person name="Niang G."/>
            <person name="Scheremetjew M."/>
            <person name="Finn R."/>
            <person name="Kale V."/>
            <person name="Holt S."/>
            <person name="Cochrane G."/>
            <person name="Meng A."/>
            <person name="Brown T."/>
            <person name="Cohen L."/>
        </authorList>
    </citation>
    <scope>NUCLEOTIDE SEQUENCE</scope>
    <source>
        <strain evidence="1">CCMP3303</strain>
    </source>
</reference>
<dbReference type="EMBL" id="HBEJ01011372">
    <property type="protein sequence ID" value="CAD8371878.1"/>
    <property type="molecule type" value="Transcribed_RNA"/>
</dbReference>
<sequence length="116" mass="13048">MPFRFRPYPADKAHERFTASSGIVAPNTTETAAIVLHQRTQLMDNDHRIITEWIVMEYCPVSTALAKSYADMIQTEGREKADDETMPSVERGMRQSSSWKVTQISVVGCHTSIAES</sequence>
<evidence type="ECO:0000313" key="1">
    <source>
        <dbReference type="EMBL" id="CAD8371878.1"/>
    </source>
</evidence>